<evidence type="ECO:0000313" key="3">
    <source>
        <dbReference type="EMBL" id="RVW87467.1"/>
    </source>
</evidence>
<dbReference type="Gene3D" id="1.25.40.10">
    <property type="entry name" value="Tetratricopeptide repeat domain"/>
    <property type="match status" value="1"/>
</dbReference>
<evidence type="ECO:0000313" key="4">
    <source>
        <dbReference type="Proteomes" id="UP000288805"/>
    </source>
</evidence>
<dbReference type="AlphaFoldDB" id="A0A438HSM4"/>
<dbReference type="EMBL" id="QGNW01000183">
    <property type="protein sequence ID" value="RVW87467.1"/>
    <property type="molecule type" value="Genomic_DNA"/>
</dbReference>
<organism evidence="3 4">
    <name type="scientific">Vitis vinifera</name>
    <name type="common">Grape</name>
    <dbReference type="NCBI Taxonomy" id="29760"/>
    <lineage>
        <taxon>Eukaryota</taxon>
        <taxon>Viridiplantae</taxon>
        <taxon>Streptophyta</taxon>
        <taxon>Embryophyta</taxon>
        <taxon>Tracheophyta</taxon>
        <taxon>Spermatophyta</taxon>
        <taxon>Magnoliopsida</taxon>
        <taxon>eudicotyledons</taxon>
        <taxon>Gunneridae</taxon>
        <taxon>Pentapetalae</taxon>
        <taxon>rosids</taxon>
        <taxon>Vitales</taxon>
        <taxon>Vitaceae</taxon>
        <taxon>Viteae</taxon>
        <taxon>Vitis</taxon>
    </lineage>
</organism>
<protein>
    <submittedName>
        <fullName evidence="3">Pentatricopeptide repeat-containing protein, chloroplastic</fullName>
    </submittedName>
</protein>
<dbReference type="GO" id="GO:0009451">
    <property type="term" value="P:RNA modification"/>
    <property type="evidence" value="ECO:0007669"/>
    <property type="project" value="InterPro"/>
</dbReference>
<reference evidence="3 4" key="1">
    <citation type="journal article" date="2018" name="PLoS Genet.">
        <title>Population sequencing reveals clonal diversity and ancestral inbreeding in the grapevine cultivar Chardonnay.</title>
        <authorList>
            <person name="Roach M.J."/>
            <person name="Johnson D.L."/>
            <person name="Bohlmann J."/>
            <person name="van Vuuren H.J."/>
            <person name="Jones S.J."/>
            <person name="Pretorius I.S."/>
            <person name="Schmidt S.A."/>
            <person name="Borneman A.R."/>
        </authorList>
    </citation>
    <scope>NUCLEOTIDE SEQUENCE [LARGE SCALE GENOMIC DNA]</scope>
    <source>
        <strain evidence="4">cv. Chardonnay</strain>
        <tissue evidence="3">Leaf</tissue>
    </source>
</reference>
<dbReference type="GO" id="GO:0003723">
    <property type="term" value="F:RNA binding"/>
    <property type="evidence" value="ECO:0007669"/>
    <property type="project" value="InterPro"/>
</dbReference>
<dbReference type="Proteomes" id="UP000288805">
    <property type="component" value="Unassembled WGS sequence"/>
</dbReference>
<proteinExistence type="predicted"/>
<gene>
    <name evidence="3" type="primary">EMB2261_2</name>
    <name evidence="3" type="ORF">CK203_036242</name>
</gene>
<dbReference type="FunFam" id="1.25.40.10:FF:000344">
    <property type="entry name" value="Pentatricopeptide repeat-containing protein"/>
    <property type="match status" value="1"/>
</dbReference>
<dbReference type="InterPro" id="IPR011990">
    <property type="entry name" value="TPR-like_helical_dom_sf"/>
</dbReference>
<name>A0A438HSM4_VITVI</name>
<dbReference type="InterPro" id="IPR046960">
    <property type="entry name" value="PPR_At4g14850-like_plant"/>
</dbReference>
<dbReference type="Pfam" id="PF13041">
    <property type="entry name" value="PPR_2"/>
    <property type="match status" value="1"/>
</dbReference>
<dbReference type="Pfam" id="PF01535">
    <property type="entry name" value="PPR"/>
    <property type="match status" value="1"/>
</dbReference>
<evidence type="ECO:0000256" key="2">
    <source>
        <dbReference type="PROSITE-ProRule" id="PRU00708"/>
    </source>
</evidence>
<sequence>MYESNIAGVPTTFLSCAPSLGQRNANTEYDYARPEAGVTLGHMGFPCWSWIGFIGGCNQGNLTGDFDGLVRLGPLDMEVERCVETDGEGRMRGFRKNEKGKCGGEASYWQWVWRMGRWPSGYGNGVLAHDARAIISQCQLTRFAQLGCARDAIELFLDMEFSGHALDRFTYSSVLSASTDSGLLALGKQLHSQVIRLGLASDVCVGCSLVDMYAKCTADGSVDDLRKVFDRMPEHNVMSWTAIITAYVQIGDCDKEAIELFCKMISGRVQPNHFSFSSVLKACGNLSDPYKHALREMEKFIR</sequence>
<dbReference type="InterPro" id="IPR002885">
    <property type="entry name" value="PPR_rpt"/>
</dbReference>
<keyword evidence="1" id="KW-0677">Repeat</keyword>
<dbReference type="PROSITE" id="PS51375">
    <property type="entry name" value="PPR"/>
    <property type="match status" value="1"/>
</dbReference>
<evidence type="ECO:0000256" key="1">
    <source>
        <dbReference type="ARBA" id="ARBA00022737"/>
    </source>
</evidence>
<dbReference type="NCBIfam" id="TIGR00756">
    <property type="entry name" value="PPR"/>
    <property type="match status" value="1"/>
</dbReference>
<comment type="caution">
    <text evidence="3">The sequence shown here is derived from an EMBL/GenBank/DDBJ whole genome shotgun (WGS) entry which is preliminary data.</text>
</comment>
<feature type="repeat" description="PPR" evidence="2">
    <location>
        <begin position="236"/>
        <end position="271"/>
    </location>
</feature>
<dbReference type="PANTHER" id="PTHR47926:SF471">
    <property type="entry name" value="DYW DOMAIN-CONTAINING PROTEIN"/>
    <property type="match status" value="1"/>
</dbReference>
<accession>A0A438HSM4</accession>
<dbReference type="PANTHER" id="PTHR47926">
    <property type="entry name" value="PENTATRICOPEPTIDE REPEAT-CONTAINING PROTEIN"/>
    <property type="match status" value="1"/>
</dbReference>